<evidence type="ECO:0000256" key="3">
    <source>
        <dbReference type="ARBA" id="ARBA00006958"/>
    </source>
</evidence>
<sequence>MASAMEFLDEQEDEEERLELMEELVEEERINEVEEVGNGELETKLATPPSTRANGRHEVGVGTELAIEVSKLAKQMQSMQATMLSMQSFMTNQGSASHIQGRDGSGDMSFNGEGYVGFQEEVQAMGYQQRDRGALNGTHVNVKVPMSEKPKYRNRKGDISTNVLGVSSQDMQFIYVLPEWEGSATDGRVLRDAIRRTDGLRVPHEEQLQNEEGDYNLDGNASAENVDNASNNNVDIQFVSKSSKRSQSQTESSSTSKKQRKSKSSGDLAEALTESTATLAAVIEKSSTRLSKAIGEDLNEKHM</sequence>
<evidence type="ECO:0000313" key="11">
    <source>
        <dbReference type="EMBL" id="KAK0599249.1"/>
    </source>
</evidence>
<dbReference type="GO" id="GO:0004518">
    <property type="term" value="F:nuclease activity"/>
    <property type="evidence" value="ECO:0007669"/>
    <property type="project" value="UniProtKB-KW"/>
</dbReference>
<protein>
    <recommendedName>
        <fullName evidence="10">DDE Tnp4 domain-containing protein</fullName>
    </recommendedName>
</protein>
<comment type="cofactor">
    <cofactor evidence="1">
        <name>a divalent metal cation</name>
        <dbReference type="ChEBI" id="CHEBI:60240"/>
    </cofactor>
</comment>
<gene>
    <name evidence="11" type="ORF">LWI29_003611</name>
</gene>
<evidence type="ECO:0000256" key="8">
    <source>
        <dbReference type="SAM" id="Coils"/>
    </source>
</evidence>
<organism evidence="11 12">
    <name type="scientific">Acer saccharum</name>
    <name type="common">Sugar maple</name>
    <dbReference type="NCBI Taxonomy" id="4024"/>
    <lineage>
        <taxon>Eukaryota</taxon>
        <taxon>Viridiplantae</taxon>
        <taxon>Streptophyta</taxon>
        <taxon>Embryophyta</taxon>
        <taxon>Tracheophyta</taxon>
        <taxon>Spermatophyta</taxon>
        <taxon>Magnoliopsida</taxon>
        <taxon>eudicotyledons</taxon>
        <taxon>Gunneridae</taxon>
        <taxon>Pentapetalae</taxon>
        <taxon>rosids</taxon>
        <taxon>malvids</taxon>
        <taxon>Sapindales</taxon>
        <taxon>Sapindaceae</taxon>
        <taxon>Hippocastanoideae</taxon>
        <taxon>Acereae</taxon>
        <taxon>Acer</taxon>
    </lineage>
</organism>
<evidence type="ECO:0000313" key="12">
    <source>
        <dbReference type="Proteomes" id="UP001168877"/>
    </source>
</evidence>
<comment type="similarity">
    <text evidence="3">Belongs to the HARBI1 family.</text>
</comment>
<name>A0AA39T0R1_ACESA</name>
<comment type="caution">
    <text evidence="11">The sequence shown here is derived from an EMBL/GenBank/DDBJ whole genome shotgun (WGS) entry which is preliminary data.</text>
</comment>
<dbReference type="GO" id="GO:0046872">
    <property type="term" value="F:metal ion binding"/>
    <property type="evidence" value="ECO:0007669"/>
    <property type="project" value="UniProtKB-KW"/>
</dbReference>
<evidence type="ECO:0000256" key="2">
    <source>
        <dbReference type="ARBA" id="ARBA00004123"/>
    </source>
</evidence>
<reference evidence="11" key="1">
    <citation type="journal article" date="2022" name="Plant J.">
        <title>Strategies of tolerance reflected in two North American maple genomes.</title>
        <authorList>
            <person name="McEvoy S.L."/>
            <person name="Sezen U.U."/>
            <person name="Trouern-Trend A."/>
            <person name="McMahon S.M."/>
            <person name="Schaberg P.G."/>
            <person name="Yang J."/>
            <person name="Wegrzyn J.L."/>
            <person name="Swenson N.G."/>
        </authorList>
    </citation>
    <scope>NUCLEOTIDE SEQUENCE</scope>
    <source>
        <strain evidence="11">NS2018</strain>
    </source>
</reference>
<keyword evidence="8" id="KW-0175">Coiled coil</keyword>
<feature type="domain" description="DDE Tnp4" evidence="10">
    <location>
        <begin position="136"/>
        <end position="192"/>
    </location>
</feature>
<evidence type="ECO:0000256" key="9">
    <source>
        <dbReference type="SAM" id="MobiDB-lite"/>
    </source>
</evidence>
<dbReference type="PANTHER" id="PTHR22930:SF281">
    <property type="entry name" value="NUCLEASE"/>
    <property type="match status" value="1"/>
</dbReference>
<dbReference type="Pfam" id="PF13359">
    <property type="entry name" value="DDE_Tnp_4"/>
    <property type="match status" value="1"/>
</dbReference>
<reference evidence="11" key="2">
    <citation type="submission" date="2023-06" db="EMBL/GenBank/DDBJ databases">
        <authorList>
            <person name="Swenson N.G."/>
            <person name="Wegrzyn J.L."/>
            <person name="Mcevoy S.L."/>
        </authorList>
    </citation>
    <scope>NUCLEOTIDE SEQUENCE</scope>
    <source>
        <strain evidence="11">NS2018</strain>
        <tissue evidence="11">Leaf</tissue>
    </source>
</reference>
<dbReference type="AlphaFoldDB" id="A0AA39T0R1"/>
<accession>A0AA39T0R1</accession>
<feature type="coiled-coil region" evidence="8">
    <location>
        <begin position="4"/>
        <end position="31"/>
    </location>
</feature>
<evidence type="ECO:0000259" key="10">
    <source>
        <dbReference type="Pfam" id="PF13359"/>
    </source>
</evidence>
<keyword evidence="6" id="KW-0378">Hydrolase</keyword>
<keyword evidence="12" id="KW-1185">Reference proteome</keyword>
<proteinExistence type="inferred from homology"/>
<feature type="compositionally biased region" description="Low complexity" evidence="9">
    <location>
        <begin position="245"/>
        <end position="256"/>
    </location>
</feature>
<evidence type="ECO:0000256" key="1">
    <source>
        <dbReference type="ARBA" id="ARBA00001968"/>
    </source>
</evidence>
<evidence type="ECO:0000256" key="5">
    <source>
        <dbReference type="ARBA" id="ARBA00022723"/>
    </source>
</evidence>
<dbReference type="GO" id="GO:0016787">
    <property type="term" value="F:hydrolase activity"/>
    <property type="evidence" value="ECO:0007669"/>
    <property type="project" value="UniProtKB-KW"/>
</dbReference>
<dbReference type="EMBL" id="JAUESC010000003">
    <property type="protein sequence ID" value="KAK0599249.1"/>
    <property type="molecule type" value="Genomic_DNA"/>
</dbReference>
<keyword evidence="5" id="KW-0479">Metal-binding</keyword>
<keyword evidence="7" id="KW-0539">Nucleus</keyword>
<dbReference type="GO" id="GO:0005634">
    <property type="term" value="C:nucleus"/>
    <property type="evidence" value="ECO:0007669"/>
    <property type="project" value="UniProtKB-SubCell"/>
</dbReference>
<dbReference type="InterPro" id="IPR027806">
    <property type="entry name" value="HARBI1_dom"/>
</dbReference>
<keyword evidence="4" id="KW-0540">Nuclease</keyword>
<dbReference type="InterPro" id="IPR045249">
    <property type="entry name" value="HARBI1-like"/>
</dbReference>
<feature type="compositionally biased region" description="Polar residues" evidence="9">
    <location>
        <begin position="222"/>
        <end position="235"/>
    </location>
</feature>
<evidence type="ECO:0000256" key="4">
    <source>
        <dbReference type="ARBA" id="ARBA00022722"/>
    </source>
</evidence>
<feature type="region of interest" description="Disordered" evidence="9">
    <location>
        <begin position="201"/>
        <end position="270"/>
    </location>
</feature>
<evidence type="ECO:0000256" key="6">
    <source>
        <dbReference type="ARBA" id="ARBA00022801"/>
    </source>
</evidence>
<dbReference type="PANTHER" id="PTHR22930">
    <property type="match status" value="1"/>
</dbReference>
<dbReference type="Proteomes" id="UP001168877">
    <property type="component" value="Unassembled WGS sequence"/>
</dbReference>
<evidence type="ECO:0000256" key="7">
    <source>
        <dbReference type="ARBA" id="ARBA00023242"/>
    </source>
</evidence>
<comment type="subcellular location">
    <subcellularLocation>
        <location evidence="2">Nucleus</location>
    </subcellularLocation>
</comment>